<proteinExistence type="predicted"/>
<dbReference type="GO" id="GO:0016829">
    <property type="term" value="F:lyase activity"/>
    <property type="evidence" value="ECO:0007669"/>
    <property type="project" value="UniProtKB-KW"/>
</dbReference>
<comment type="cofactor">
    <cofactor evidence="1">
        <name>Mg(2+)</name>
        <dbReference type="ChEBI" id="CHEBI:18420"/>
    </cofactor>
</comment>
<evidence type="ECO:0000259" key="5">
    <source>
        <dbReference type="Pfam" id="PF03328"/>
    </source>
</evidence>
<evidence type="ECO:0000256" key="2">
    <source>
        <dbReference type="ARBA" id="ARBA00022723"/>
    </source>
</evidence>
<keyword evidence="3" id="KW-0460">Magnesium</keyword>
<comment type="caution">
    <text evidence="6">The sequence shown here is derived from an EMBL/GenBank/DDBJ whole genome shotgun (WGS) entry which is preliminary data.</text>
</comment>
<dbReference type="Pfam" id="PF03328">
    <property type="entry name" value="HpcH_HpaI"/>
    <property type="match status" value="1"/>
</dbReference>
<dbReference type="InterPro" id="IPR040442">
    <property type="entry name" value="Pyrv_kinase-like_dom_sf"/>
</dbReference>
<evidence type="ECO:0000313" key="7">
    <source>
        <dbReference type="Proteomes" id="UP001501074"/>
    </source>
</evidence>
<gene>
    <name evidence="6" type="ORF">GCM10022223_01930</name>
</gene>
<keyword evidence="2" id="KW-0479">Metal-binding</keyword>
<keyword evidence="6" id="KW-0456">Lyase</keyword>
<feature type="domain" description="HpcH/HpaI aldolase/citrate lyase" evidence="5">
    <location>
        <begin position="7"/>
        <end position="216"/>
    </location>
</feature>
<name>A0ABP6YZE0_9ACTN</name>
<dbReference type="PIRSF" id="PIRSF015582">
    <property type="entry name" value="Cit_lyase_B"/>
    <property type="match status" value="1"/>
</dbReference>
<evidence type="ECO:0000256" key="4">
    <source>
        <dbReference type="SAM" id="MobiDB-lite"/>
    </source>
</evidence>
<reference evidence="7" key="1">
    <citation type="journal article" date="2019" name="Int. J. Syst. Evol. Microbiol.">
        <title>The Global Catalogue of Microorganisms (GCM) 10K type strain sequencing project: providing services to taxonomists for standard genome sequencing and annotation.</title>
        <authorList>
            <consortium name="The Broad Institute Genomics Platform"/>
            <consortium name="The Broad Institute Genome Sequencing Center for Infectious Disease"/>
            <person name="Wu L."/>
            <person name="Ma J."/>
        </authorList>
    </citation>
    <scope>NUCLEOTIDE SEQUENCE [LARGE SCALE GENOMIC DNA]</scope>
    <source>
        <strain evidence="7">JCM 16902</strain>
    </source>
</reference>
<dbReference type="Gene3D" id="3.20.20.60">
    <property type="entry name" value="Phosphoenolpyruvate-binding domains"/>
    <property type="match status" value="1"/>
</dbReference>
<feature type="region of interest" description="Disordered" evidence="4">
    <location>
        <begin position="279"/>
        <end position="301"/>
    </location>
</feature>
<dbReference type="PANTHER" id="PTHR32308">
    <property type="entry name" value="LYASE BETA SUBUNIT, PUTATIVE (AFU_ORTHOLOGUE AFUA_4G13030)-RELATED"/>
    <property type="match status" value="1"/>
</dbReference>
<dbReference type="Proteomes" id="UP001501074">
    <property type="component" value="Unassembled WGS sequence"/>
</dbReference>
<protein>
    <submittedName>
        <fullName evidence="6">CoA ester lyase</fullName>
    </submittedName>
</protein>
<keyword evidence="7" id="KW-1185">Reference proteome</keyword>
<dbReference type="InterPro" id="IPR015813">
    <property type="entry name" value="Pyrv/PenolPyrv_kinase-like_dom"/>
</dbReference>
<dbReference type="EMBL" id="BAAAZO010000001">
    <property type="protein sequence ID" value="GAA3591021.1"/>
    <property type="molecule type" value="Genomic_DNA"/>
</dbReference>
<evidence type="ECO:0000313" key="6">
    <source>
        <dbReference type="EMBL" id="GAA3591021.1"/>
    </source>
</evidence>
<dbReference type="RefSeq" id="WP_231485483.1">
    <property type="nucleotide sequence ID" value="NZ_BAAAZO010000001.1"/>
</dbReference>
<evidence type="ECO:0000256" key="1">
    <source>
        <dbReference type="ARBA" id="ARBA00001946"/>
    </source>
</evidence>
<dbReference type="PANTHER" id="PTHR32308:SF10">
    <property type="entry name" value="CITRATE LYASE SUBUNIT BETA"/>
    <property type="match status" value="1"/>
</dbReference>
<dbReference type="SUPFAM" id="SSF51621">
    <property type="entry name" value="Phosphoenolpyruvate/pyruvate domain"/>
    <property type="match status" value="1"/>
</dbReference>
<accession>A0ABP6YZE0</accession>
<organism evidence="6 7">
    <name type="scientific">Kineosporia mesophila</name>
    <dbReference type="NCBI Taxonomy" id="566012"/>
    <lineage>
        <taxon>Bacteria</taxon>
        <taxon>Bacillati</taxon>
        <taxon>Actinomycetota</taxon>
        <taxon>Actinomycetes</taxon>
        <taxon>Kineosporiales</taxon>
        <taxon>Kineosporiaceae</taxon>
        <taxon>Kineosporia</taxon>
    </lineage>
</organism>
<dbReference type="InterPro" id="IPR005000">
    <property type="entry name" value="Aldolase/citrate-lyase_domain"/>
</dbReference>
<evidence type="ECO:0000256" key="3">
    <source>
        <dbReference type="ARBA" id="ARBA00022842"/>
    </source>
</evidence>
<sequence>MTFTPRRSALYLPGSNDRALEKAKNIPADVLLLDLEDAVAPEAKPAARERVCALVAAKAYGSREVVIRVNAPGTPWHADDLAAAASAGPSSVLVPKVSSPATVHEVEQALPGDLPIWAMLETPAALFSAAQIASASERLTVLVLGTNDLANELQAEPVPGRAPLLTGIQLALLGGRAAGKVVLDGVYNDVKDPAGFEAECVQGRQFGFDGKTLIHPSQVGPCNRIFSPSADQIAQSREILQAWDEAVATGRGVATVNGRLIENLHVANARRILAVAETLGHPGKPQDPFRDHAKSPRGGFA</sequence>
<dbReference type="InterPro" id="IPR011206">
    <property type="entry name" value="Citrate_lyase_beta/mcl1/mcl2"/>
</dbReference>